<dbReference type="InterPro" id="IPR011701">
    <property type="entry name" value="MFS"/>
</dbReference>
<feature type="transmembrane region" description="Helical" evidence="4">
    <location>
        <begin position="171"/>
        <end position="192"/>
    </location>
</feature>
<feature type="transmembrane region" description="Helical" evidence="4">
    <location>
        <begin position="284"/>
        <end position="303"/>
    </location>
</feature>
<evidence type="ECO:0000256" key="4">
    <source>
        <dbReference type="SAM" id="Phobius"/>
    </source>
</evidence>
<evidence type="ECO:0000256" key="2">
    <source>
        <dbReference type="ARBA" id="ARBA00022989"/>
    </source>
</evidence>
<feature type="transmembrane region" description="Helical" evidence="4">
    <location>
        <begin position="309"/>
        <end position="333"/>
    </location>
</feature>
<evidence type="ECO:0000256" key="3">
    <source>
        <dbReference type="ARBA" id="ARBA00023136"/>
    </source>
</evidence>
<dbReference type="AlphaFoldDB" id="A0A1H0GHD4"/>
<feature type="transmembrane region" description="Helical" evidence="4">
    <location>
        <begin position="256"/>
        <end position="277"/>
    </location>
</feature>
<keyword evidence="7" id="KW-1185">Reference proteome</keyword>
<feature type="transmembrane region" description="Helical" evidence="4">
    <location>
        <begin position="145"/>
        <end position="165"/>
    </location>
</feature>
<proteinExistence type="predicted"/>
<dbReference type="InterPro" id="IPR050327">
    <property type="entry name" value="Proton-linked_MCT"/>
</dbReference>
<feature type="transmembrane region" description="Helical" evidence="4">
    <location>
        <begin position="380"/>
        <end position="399"/>
    </location>
</feature>
<gene>
    <name evidence="6" type="ORF">SAMN05192530_103127</name>
</gene>
<dbReference type="Pfam" id="PF07690">
    <property type="entry name" value="MFS_1"/>
    <property type="match status" value="1"/>
</dbReference>
<dbReference type="PANTHER" id="PTHR11360:SF308">
    <property type="entry name" value="BLL3089 PROTEIN"/>
    <property type="match status" value="1"/>
</dbReference>
<dbReference type="RefSeq" id="WP_090672649.1">
    <property type="nucleotide sequence ID" value="NZ_FNIT01000003.1"/>
</dbReference>
<protein>
    <submittedName>
        <fullName evidence="6">Sugar phosphate permease</fullName>
    </submittedName>
</protein>
<dbReference type="Gene3D" id="1.20.1250.20">
    <property type="entry name" value="MFS general substrate transporter like domains"/>
    <property type="match status" value="2"/>
</dbReference>
<name>A0A1H0GHD4_9HYPH</name>
<evidence type="ECO:0000313" key="7">
    <source>
        <dbReference type="Proteomes" id="UP000198793"/>
    </source>
</evidence>
<keyword evidence="1 4" id="KW-0812">Transmembrane</keyword>
<dbReference type="PANTHER" id="PTHR11360">
    <property type="entry name" value="MONOCARBOXYLATE TRANSPORTER"/>
    <property type="match status" value="1"/>
</dbReference>
<keyword evidence="2 4" id="KW-1133">Transmembrane helix</keyword>
<dbReference type="InterPro" id="IPR036259">
    <property type="entry name" value="MFS_trans_sf"/>
</dbReference>
<evidence type="ECO:0000256" key="1">
    <source>
        <dbReference type="ARBA" id="ARBA00022692"/>
    </source>
</evidence>
<feature type="transmembrane region" description="Helical" evidence="4">
    <location>
        <begin position="345"/>
        <end position="368"/>
    </location>
</feature>
<dbReference type="Proteomes" id="UP000198793">
    <property type="component" value="Unassembled WGS sequence"/>
</dbReference>
<dbReference type="EMBL" id="FNIT01000003">
    <property type="protein sequence ID" value="SDO06337.1"/>
    <property type="molecule type" value="Genomic_DNA"/>
</dbReference>
<accession>A0A1H0GHD4</accession>
<feature type="transmembrane region" description="Helical" evidence="4">
    <location>
        <begin position="220"/>
        <end position="244"/>
    </location>
</feature>
<evidence type="ECO:0000313" key="6">
    <source>
        <dbReference type="EMBL" id="SDO06337.1"/>
    </source>
</evidence>
<dbReference type="PROSITE" id="PS50850">
    <property type="entry name" value="MFS"/>
    <property type="match status" value="1"/>
</dbReference>
<evidence type="ECO:0000259" key="5">
    <source>
        <dbReference type="PROSITE" id="PS50850"/>
    </source>
</evidence>
<keyword evidence="3 4" id="KW-0472">Membrane</keyword>
<dbReference type="SUPFAM" id="SSF103473">
    <property type="entry name" value="MFS general substrate transporter"/>
    <property type="match status" value="1"/>
</dbReference>
<reference evidence="6 7" key="1">
    <citation type="submission" date="2016-10" db="EMBL/GenBank/DDBJ databases">
        <authorList>
            <person name="de Groot N.N."/>
        </authorList>
    </citation>
    <scope>NUCLEOTIDE SEQUENCE [LARGE SCALE GENOMIC DNA]</scope>
    <source>
        <strain evidence="7">L7-484,KACC 16230,DSM 25025</strain>
    </source>
</reference>
<sequence length="431" mass="46644">MTGFLDFARRNARWLGGAFLLCFGSSFGQTFFISLSGGEIRRELALSNGAFGFIYMVATLGSAATLPFAGRLLDRFSTRQVAAVVILGLALACLLMASVQNVAMLVIAIYLLRFFGQGMMSQIAFTAVGRWFIANRGRAVSIATIGNQAGEAIFPLSFVTLATWLGWRGNWIASAAILALVALPAITTLVRLERDPSSGQRTALRPAARDWTIGEVLRSWAFYVLCLGVLAPPFIATSIFFHQVFLTEERGWPLELFASSFIVMSAVTAGFALVCGWMIDRFTALRILPFFLVPMTLACLVIANATEIGFVFLFMALLGISNGFSATLFGALWPEVYGTKHLGQLRSVVLAAIVFGSALGPGLTGVLIDRGVPLSSQINAMALYCLVATILMTFVSLRLRGSAHLRPLDPPLPEPIVDRIDPDPEMSRPRA</sequence>
<feature type="domain" description="Major facilitator superfamily (MFS) profile" evidence="5">
    <location>
        <begin position="14"/>
        <end position="400"/>
    </location>
</feature>
<dbReference type="STRING" id="1166073.SAMN05192530_103127"/>
<dbReference type="InterPro" id="IPR020846">
    <property type="entry name" value="MFS_dom"/>
</dbReference>
<feature type="transmembrane region" description="Helical" evidence="4">
    <location>
        <begin position="52"/>
        <end position="69"/>
    </location>
</feature>
<dbReference type="GO" id="GO:0022857">
    <property type="term" value="F:transmembrane transporter activity"/>
    <property type="evidence" value="ECO:0007669"/>
    <property type="project" value="InterPro"/>
</dbReference>
<organism evidence="6 7">
    <name type="scientific">Aureimonas jatrophae</name>
    <dbReference type="NCBI Taxonomy" id="1166073"/>
    <lineage>
        <taxon>Bacteria</taxon>
        <taxon>Pseudomonadati</taxon>
        <taxon>Pseudomonadota</taxon>
        <taxon>Alphaproteobacteria</taxon>
        <taxon>Hyphomicrobiales</taxon>
        <taxon>Aurantimonadaceae</taxon>
        <taxon>Aureimonas</taxon>
    </lineage>
</organism>
<dbReference type="OrthoDB" id="1404228at2"/>
<feature type="transmembrane region" description="Helical" evidence="4">
    <location>
        <begin position="81"/>
        <end position="108"/>
    </location>
</feature>